<proteinExistence type="predicted"/>
<dbReference type="AlphaFoldDB" id="A0A0F9TE05"/>
<sequence>MAFKIIRFCKDELDFSCKVNIDQQGIFTAYLPEDIVAVFENAGISLEQNPARRTRAGFFSDETMHGLKKQIGAVLVEYFSKEEIDDKIVIRYDIQTTCAYCLDIHGNIVPNGQEEWVLSNEYSWQTGTIGQDAAHSKPYGILVYARLFRKRQYQYKSGKIKTEYDGIYTNGLKKGDFLYHLASFSSMETPDGYGENLKEIDYTEETAEFFVNLLTSICRLSENIKGRLDPKSILKMIELKQKLLT</sequence>
<comment type="caution">
    <text evidence="1">The sequence shown here is derived from an EMBL/GenBank/DDBJ whole genome shotgun (WGS) entry which is preliminary data.</text>
</comment>
<name>A0A0F9TE05_9ZZZZ</name>
<protein>
    <submittedName>
        <fullName evidence="1">Uncharacterized protein</fullName>
    </submittedName>
</protein>
<reference evidence="1" key="1">
    <citation type="journal article" date="2015" name="Nature">
        <title>Complex archaea that bridge the gap between prokaryotes and eukaryotes.</title>
        <authorList>
            <person name="Spang A."/>
            <person name="Saw J.H."/>
            <person name="Jorgensen S.L."/>
            <person name="Zaremba-Niedzwiedzka K."/>
            <person name="Martijn J."/>
            <person name="Lind A.E."/>
            <person name="van Eijk R."/>
            <person name="Schleper C."/>
            <person name="Guy L."/>
            <person name="Ettema T.J."/>
        </authorList>
    </citation>
    <scope>NUCLEOTIDE SEQUENCE</scope>
</reference>
<dbReference type="EMBL" id="LAZR01000349">
    <property type="protein sequence ID" value="KKN73147.1"/>
    <property type="molecule type" value="Genomic_DNA"/>
</dbReference>
<organism evidence="1">
    <name type="scientific">marine sediment metagenome</name>
    <dbReference type="NCBI Taxonomy" id="412755"/>
    <lineage>
        <taxon>unclassified sequences</taxon>
        <taxon>metagenomes</taxon>
        <taxon>ecological metagenomes</taxon>
    </lineage>
</organism>
<gene>
    <name evidence="1" type="ORF">LCGC14_0403190</name>
</gene>
<accession>A0A0F9TE05</accession>
<evidence type="ECO:0000313" key="1">
    <source>
        <dbReference type="EMBL" id="KKN73147.1"/>
    </source>
</evidence>